<feature type="compositionally biased region" description="Basic residues" evidence="1">
    <location>
        <begin position="81"/>
        <end position="98"/>
    </location>
</feature>
<reference evidence="2" key="1">
    <citation type="submission" date="2020-02" db="EMBL/GenBank/DDBJ databases">
        <authorList>
            <person name="Meier V. D."/>
        </authorList>
    </citation>
    <scope>NUCLEOTIDE SEQUENCE</scope>
    <source>
        <strain evidence="2">AVDCRST_MAG40</strain>
    </source>
</reference>
<feature type="compositionally biased region" description="Basic and acidic residues" evidence="1">
    <location>
        <begin position="170"/>
        <end position="207"/>
    </location>
</feature>
<feature type="non-terminal residue" evidence="2">
    <location>
        <position position="1"/>
    </location>
</feature>
<proteinExistence type="predicted"/>
<evidence type="ECO:0000256" key="1">
    <source>
        <dbReference type="SAM" id="MobiDB-lite"/>
    </source>
</evidence>
<feature type="compositionally biased region" description="Basic and acidic residues" evidence="1">
    <location>
        <begin position="1"/>
        <end position="16"/>
    </location>
</feature>
<feature type="compositionally biased region" description="Basic residues" evidence="1">
    <location>
        <begin position="213"/>
        <end position="241"/>
    </location>
</feature>
<accession>A0A6J4KDQ9</accession>
<feature type="non-terminal residue" evidence="2">
    <location>
        <position position="344"/>
    </location>
</feature>
<dbReference type="AlphaFoldDB" id="A0A6J4KDQ9"/>
<keyword evidence="2" id="KW-0560">Oxidoreductase</keyword>
<organism evidence="2">
    <name type="scientific">uncultured Gemmatimonadaceae bacterium</name>
    <dbReference type="NCBI Taxonomy" id="246130"/>
    <lineage>
        <taxon>Bacteria</taxon>
        <taxon>Pseudomonadati</taxon>
        <taxon>Gemmatimonadota</taxon>
        <taxon>Gemmatimonadia</taxon>
        <taxon>Gemmatimonadales</taxon>
        <taxon>Gemmatimonadaceae</taxon>
        <taxon>environmental samples</taxon>
    </lineage>
</organism>
<protein>
    <submittedName>
        <fullName evidence="2">Alcohol dehydrogenase</fullName>
        <ecNumber evidence="2">1.1.1.1</ecNumber>
    </submittedName>
</protein>
<feature type="compositionally biased region" description="Basic and acidic residues" evidence="1">
    <location>
        <begin position="285"/>
        <end position="295"/>
    </location>
</feature>
<dbReference type="EC" id="1.1.1.1" evidence="2"/>
<sequence length="344" mass="37722">ARTHDLGTRRARSDRVPHRRSHAGPPAQGLRARARARGRAQPPRPVRARRAAGGDDQAPVGARRRRRRRGGGGGPQGARREARRHGAHQPRDQRRHLRVLPGGRGPAVRELRDPRRAPPRDARRVRGGAGDQRAARAPLGADRGGGRLLARHAHRVAHGGVARARGARRPRADLGDRRRGGDPGAADRQDARGHRVGHVVERREARVGDGAGGRRRVQPHAGGRGRRGARAHGQARRRRGDRQRGPGDVGAVAPRVRQARAPRDLRRHLGRDRADRRPPPLLEPVDDHGLDDGHAGRVQHHRRVLRERAARAPGRLGVPARGRARRVRAPLVGAAVRQDRHQGV</sequence>
<feature type="compositionally biased region" description="Basic and acidic residues" evidence="1">
    <location>
        <begin position="107"/>
        <end position="124"/>
    </location>
</feature>
<gene>
    <name evidence="2" type="ORF">AVDCRST_MAG40-473</name>
</gene>
<dbReference type="GO" id="GO:0004022">
    <property type="term" value="F:alcohol dehydrogenase (NAD+) activity"/>
    <property type="evidence" value="ECO:0007669"/>
    <property type="project" value="UniProtKB-EC"/>
</dbReference>
<feature type="compositionally biased region" description="Low complexity" evidence="1">
    <location>
        <begin position="131"/>
        <end position="141"/>
    </location>
</feature>
<feature type="compositionally biased region" description="Basic residues" evidence="1">
    <location>
        <begin position="257"/>
        <end position="270"/>
    </location>
</feature>
<dbReference type="EMBL" id="CADCTX010000140">
    <property type="protein sequence ID" value="CAA9302930.1"/>
    <property type="molecule type" value="Genomic_DNA"/>
</dbReference>
<name>A0A6J4KDQ9_9BACT</name>
<evidence type="ECO:0000313" key="2">
    <source>
        <dbReference type="EMBL" id="CAA9302930.1"/>
    </source>
</evidence>
<feature type="region of interest" description="Disordered" evidence="1">
    <location>
        <begin position="1"/>
        <end position="299"/>
    </location>
</feature>